<proteinExistence type="predicted"/>
<dbReference type="EMBL" id="RBZY01000094">
    <property type="protein sequence ID" value="RWR15682.1"/>
    <property type="molecule type" value="Genomic_DNA"/>
</dbReference>
<keyword evidence="2" id="KW-0732">Signal</keyword>
<evidence type="ECO:0000256" key="1">
    <source>
        <dbReference type="SAM" id="MobiDB-lite"/>
    </source>
</evidence>
<reference evidence="4 5" key="1">
    <citation type="journal article" date="2018" name="Front. Microbiol.">
        <title>Novel Insights Into Bacterial Dimethylsulfoniopropionate Catabolism in the East China Sea.</title>
        <authorList>
            <person name="Liu J."/>
            <person name="Liu J."/>
            <person name="Zhang S.H."/>
            <person name="Liang J."/>
            <person name="Lin H."/>
            <person name="Song D."/>
            <person name="Yang G.P."/>
            <person name="Todd J.D."/>
            <person name="Zhang X.H."/>
        </authorList>
    </citation>
    <scope>NUCLEOTIDE SEQUENCE [LARGE SCALE GENOMIC DNA]</scope>
    <source>
        <strain evidence="4 5">ZYFD042</strain>
    </source>
</reference>
<evidence type="ECO:0000256" key="2">
    <source>
        <dbReference type="SAM" id="SignalP"/>
    </source>
</evidence>
<evidence type="ECO:0000313" key="5">
    <source>
        <dbReference type="Proteomes" id="UP000285970"/>
    </source>
</evidence>
<name>A0A3S4LTK7_9MICO</name>
<dbReference type="RefSeq" id="WP_108320503.1">
    <property type="nucleotide sequence ID" value="NZ_RBZY01000094.1"/>
</dbReference>
<dbReference type="OrthoDB" id="26872at2"/>
<dbReference type="PANTHER" id="PTHR36933">
    <property type="entry name" value="SLL0788 PROTEIN"/>
    <property type="match status" value="1"/>
</dbReference>
<feature type="signal peptide" evidence="2">
    <location>
        <begin position="1"/>
        <end position="20"/>
    </location>
</feature>
<evidence type="ECO:0000313" key="4">
    <source>
        <dbReference type="EMBL" id="RWR15682.1"/>
    </source>
</evidence>
<gene>
    <name evidence="4" type="ORF">D8Y23_15810</name>
</gene>
<evidence type="ECO:0000259" key="3">
    <source>
        <dbReference type="Pfam" id="PF03713"/>
    </source>
</evidence>
<dbReference type="Pfam" id="PF03713">
    <property type="entry name" value="DUF305"/>
    <property type="match status" value="1"/>
</dbReference>
<dbReference type="Gene3D" id="1.20.1260.10">
    <property type="match status" value="1"/>
</dbReference>
<feature type="domain" description="DUF305" evidence="3">
    <location>
        <begin position="55"/>
        <end position="198"/>
    </location>
</feature>
<dbReference type="InterPro" id="IPR012347">
    <property type="entry name" value="Ferritin-like"/>
</dbReference>
<protein>
    <submittedName>
        <fullName evidence="4">DUF305 domain-containing protein</fullName>
    </submittedName>
</protein>
<comment type="caution">
    <text evidence="4">The sequence shown here is derived from an EMBL/GenBank/DDBJ whole genome shotgun (WGS) entry which is preliminary data.</text>
</comment>
<dbReference type="PANTHER" id="PTHR36933:SF1">
    <property type="entry name" value="SLL0788 PROTEIN"/>
    <property type="match status" value="1"/>
</dbReference>
<dbReference type="InterPro" id="IPR005183">
    <property type="entry name" value="DUF305_CopM-like"/>
</dbReference>
<dbReference type="AlphaFoldDB" id="A0A3S4LTK7"/>
<feature type="compositionally biased region" description="Low complexity" evidence="1">
    <location>
        <begin position="39"/>
        <end position="51"/>
    </location>
</feature>
<dbReference type="PROSITE" id="PS51257">
    <property type="entry name" value="PROKAR_LIPOPROTEIN"/>
    <property type="match status" value="1"/>
</dbReference>
<organism evidence="4 5">
    <name type="scientific">Microbacterium enclense</name>
    <dbReference type="NCBI Taxonomy" id="993073"/>
    <lineage>
        <taxon>Bacteria</taxon>
        <taxon>Bacillati</taxon>
        <taxon>Actinomycetota</taxon>
        <taxon>Actinomycetes</taxon>
        <taxon>Micrococcales</taxon>
        <taxon>Microbacteriaceae</taxon>
        <taxon>Microbacterium</taxon>
    </lineage>
</organism>
<sequence>MKTRAAATAAFTLAALLTLAGCSGGTTSGGSMPGMDHGSSSSASPAQSADANEADVMFASMMIEHHTQAIEMSDTLLSKDGIDERVTALAEQIKAAQEPEIATMEGWLEDWGATSSDMGGMDHSGGGMMSEDDMQALEQATGTDAARLFLQQMIEHHRGAIEMAQEEASNGQNSDAVALANQIVESQTSEIATMEELLATL</sequence>
<accession>A0A3S4LTK7</accession>
<dbReference type="Proteomes" id="UP000285970">
    <property type="component" value="Unassembled WGS sequence"/>
</dbReference>
<feature type="region of interest" description="Disordered" evidence="1">
    <location>
        <begin position="30"/>
        <end position="51"/>
    </location>
</feature>
<feature type="chain" id="PRO_5038333363" evidence="2">
    <location>
        <begin position="21"/>
        <end position="201"/>
    </location>
</feature>